<dbReference type="GO" id="GO:0009425">
    <property type="term" value="C:bacterial-type flagellum basal body"/>
    <property type="evidence" value="ECO:0007669"/>
    <property type="project" value="InterPro"/>
</dbReference>
<comment type="subcellular location">
    <subcellularLocation>
        <location evidence="1">Cell membrane</location>
        <topology evidence="1">Peripheral membrane protein</topology>
        <orientation evidence="1">Cytoplasmic side</orientation>
    </subcellularLocation>
</comment>
<dbReference type="InterPro" id="IPR012826">
    <property type="entry name" value="FliN"/>
</dbReference>
<dbReference type="NCBIfam" id="NF006272">
    <property type="entry name" value="PRK08432.1"/>
    <property type="match status" value="1"/>
</dbReference>
<evidence type="ECO:0000313" key="10">
    <source>
        <dbReference type="EMBL" id="AQW87993.1"/>
    </source>
</evidence>
<keyword evidence="11" id="KW-1185">Reference proteome</keyword>
<sequence>MMNEFFNIFSNEIKATVEGLTGKIPEIGERNDFDAKTQNGIKTPLATSNIAIKGECNAKGMLVCTPVLISAIGEWMMGEEEITKNENLSEDDLDAAKEIFSNLIGAFNTSLGAQKNLPKLSFEVLGVNFLKEDDNLNLSDFEKLYLFNIKIEDLDEYIGFVGDIEFNQAIDPSQKKEESKQPQKQNTTNNSGNLTTEEMRNIGLIMDVRLPIRVRIGSKRMLLKDVLSMDIGSVIELNQLANDPLEILIGDKVIAYGEVVIVDGNFGIQITQIGSKRERLEQLK</sequence>
<gene>
    <name evidence="10" type="primary">fliY</name>
    <name evidence="10" type="ORF">CPIN18021_1195</name>
</gene>
<dbReference type="InterPro" id="IPR001543">
    <property type="entry name" value="FliN-like_C"/>
</dbReference>
<dbReference type="AlphaFoldDB" id="A0A1S6U8F7"/>
<protein>
    <recommendedName>
        <fullName evidence="3">Flagellar motor switch protein FliN</fullName>
    </recommendedName>
</protein>
<dbReference type="GO" id="GO:0071973">
    <property type="term" value="P:bacterial-type flagellum-dependent cell motility"/>
    <property type="evidence" value="ECO:0007669"/>
    <property type="project" value="InterPro"/>
</dbReference>
<dbReference type="PANTHER" id="PTHR43484">
    <property type="match status" value="1"/>
</dbReference>
<organism evidence="10 11">
    <name type="scientific">Campylobacter pinnipediorum subsp. caledonicus</name>
    <dbReference type="NCBI Taxonomy" id="1874362"/>
    <lineage>
        <taxon>Bacteria</taxon>
        <taxon>Pseudomonadati</taxon>
        <taxon>Campylobacterota</taxon>
        <taxon>Epsilonproteobacteria</taxon>
        <taxon>Campylobacterales</taxon>
        <taxon>Campylobacteraceae</taxon>
        <taxon>Campylobacter</taxon>
    </lineage>
</organism>
<evidence type="ECO:0000256" key="4">
    <source>
        <dbReference type="ARBA" id="ARBA00022475"/>
    </source>
</evidence>
<dbReference type="EMBL" id="CP017258">
    <property type="protein sequence ID" value="AQW87993.1"/>
    <property type="molecule type" value="Genomic_DNA"/>
</dbReference>
<dbReference type="Pfam" id="PF01052">
    <property type="entry name" value="FliMN_C"/>
    <property type="match status" value="1"/>
</dbReference>
<evidence type="ECO:0000256" key="6">
    <source>
        <dbReference type="ARBA" id="ARBA00022779"/>
    </source>
</evidence>
<comment type="function">
    <text evidence="8">FliM is one of three proteins (FliG, FliN, FliM) that forms the rotor-mounted switch complex (C ring), located at the base of the basal body. This complex interacts with the CheY and CheZ chemotaxis proteins, in addition to contacting components of the motor that determine the direction of flagellar rotation.</text>
</comment>
<accession>A0A1S6U8F7</accession>
<evidence type="ECO:0000259" key="9">
    <source>
        <dbReference type="Pfam" id="PF01052"/>
    </source>
</evidence>
<evidence type="ECO:0000256" key="3">
    <source>
        <dbReference type="ARBA" id="ARBA00021897"/>
    </source>
</evidence>
<keyword evidence="10" id="KW-0282">Flagellum</keyword>
<dbReference type="PANTHER" id="PTHR43484:SF1">
    <property type="entry name" value="FLAGELLAR MOTOR SWITCH PROTEIN FLIN"/>
    <property type="match status" value="1"/>
</dbReference>
<evidence type="ECO:0000256" key="7">
    <source>
        <dbReference type="ARBA" id="ARBA00023136"/>
    </source>
</evidence>
<dbReference type="NCBIfam" id="TIGR02480">
    <property type="entry name" value="fliN"/>
    <property type="match status" value="1"/>
</dbReference>
<reference evidence="11" key="1">
    <citation type="submission" date="2016-09" db="EMBL/GenBank/DDBJ databases">
        <title>Comparative genomics of the Campylobacter concisus group.</title>
        <authorList>
            <person name="Miller W.G."/>
            <person name="Yee E."/>
            <person name="Chapman M.H."/>
            <person name="Huynh S."/>
            <person name="Bono J.L."/>
            <person name="On S.L.W."/>
            <person name="StLeger J."/>
            <person name="Foster G."/>
            <person name="Parker C.T."/>
        </authorList>
    </citation>
    <scope>NUCLEOTIDE SEQUENCE [LARGE SCALE GENOMIC DNA]</scope>
    <source>
        <strain evidence="11">RM18021</strain>
    </source>
</reference>
<evidence type="ECO:0000256" key="8">
    <source>
        <dbReference type="ARBA" id="ARBA00025044"/>
    </source>
</evidence>
<comment type="similarity">
    <text evidence="2">Belongs to the FliN/MopA/SpaO family.</text>
</comment>
<dbReference type="SUPFAM" id="SSF103039">
    <property type="entry name" value="CheC-like"/>
    <property type="match status" value="1"/>
</dbReference>
<dbReference type="InterPro" id="IPR001172">
    <property type="entry name" value="FliN_T3SS_HrcQb"/>
</dbReference>
<dbReference type="InterPro" id="IPR028976">
    <property type="entry name" value="CheC-like_sf"/>
</dbReference>
<keyword evidence="6" id="KW-0283">Flagellar rotation</keyword>
<dbReference type="Gene3D" id="3.40.1550.10">
    <property type="entry name" value="CheC-like"/>
    <property type="match status" value="1"/>
</dbReference>
<dbReference type="GO" id="GO:0006935">
    <property type="term" value="P:chemotaxis"/>
    <property type="evidence" value="ECO:0007669"/>
    <property type="project" value="UniProtKB-KW"/>
</dbReference>
<dbReference type="PRINTS" id="PR00956">
    <property type="entry name" value="FLGMOTORFLIN"/>
</dbReference>
<proteinExistence type="inferred from homology"/>
<keyword evidence="4" id="KW-1003">Cell membrane</keyword>
<evidence type="ECO:0000313" key="11">
    <source>
        <dbReference type="Proteomes" id="UP000190868"/>
    </source>
</evidence>
<dbReference type="SUPFAM" id="SSF101801">
    <property type="entry name" value="Surface presentation of antigens (SPOA)"/>
    <property type="match status" value="1"/>
</dbReference>
<keyword evidence="5" id="KW-0145">Chemotaxis</keyword>
<dbReference type="GO" id="GO:0005886">
    <property type="term" value="C:plasma membrane"/>
    <property type="evidence" value="ECO:0007669"/>
    <property type="project" value="UniProtKB-SubCell"/>
</dbReference>
<evidence type="ECO:0000256" key="1">
    <source>
        <dbReference type="ARBA" id="ARBA00004413"/>
    </source>
</evidence>
<dbReference type="Proteomes" id="UP000190868">
    <property type="component" value="Chromosome"/>
</dbReference>
<evidence type="ECO:0000256" key="2">
    <source>
        <dbReference type="ARBA" id="ARBA00009226"/>
    </source>
</evidence>
<dbReference type="RefSeq" id="WP_078424632.1">
    <property type="nucleotide sequence ID" value="NZ_CP017258.1"/>
</dbReference>
<keyword evidence="10" id="KW-0966">Cell projection</keyword>
<keyword evidence="10" id="KW-0969">Cilium</keyword>
<dbReference type="Gene3D" id="2.30.330.10">
    <property type="entry name" value="SpoA-like"/>
    <property type="match status" value="1"/>
</dbReference>
<dbReference type="InterPro" id="IPR051469">
    <property type="entry name" value="FliN/MopA/SpaO"/>
</dbReference>
<name>A0A1S6U8F7_9BACT</name>
<feature type="domain" description="Flagellar motor switch protein FliN-like C-terminal" evidence="9">
    <location>
        <begin position="205"/>
        <end position="273"/>
    </location>
</feature>
<dbReference type="GO" id="GO:0003774">
    <property type="term" value="F:cytoskeletal motor activity"/>
    <property type="evidence" value="ECO:0007669"/>
    <property type="project" value="InterPro"/>
</dbReference>
<dbReference type="InterPro" id="IPR036429">
    <property type="entry name" value="SpoA-like_sf"/>
</dbReference>
<keyword evidence="7" id="KW-0472">Membrane</keyword>
<evidence type="ECO:0000256" key="5">
    <source>
        <dbReference type="ARBA" id="ARBA00022500"/>
    </source>
</evidence>